<dbReference type="EMBL" id="BJXN01000004">
    <property type="protein sequence ID" value="GEM89296.1"/>
    <property type="molecule type" value="Genomic_DNA"/>
</dbReference>
<sequence length="407" mass="45711">MNTRLRHLLGRIFIYAVLTAGAVVMAFPFYWMIATSVKSPQEAQQAAPIWFPERIQPANWRTAWRLGAEGDRPWWGGFAPGRTVTLHLRVEDPGAGRPRARVPKPPAVFSDPRSESTRIRIEPAEGGWKIVLENAGTQRFTTLPLVVWIPKDAGKFRAELPPDAVRSQRGYWRLEWVNVSPGLFGYLFHNYREAWHAAPFARYFFVSFFTAGTQVLGGLIIATMAAFAFARIRFPGREAVFLLFVATMMIPGEVLLIPNYILLAKLGWLDTFYALIVPWLASVFGIFLLRQFFLSLPQDLFDAARIDGASYWGMLWRIAFPLAVPGLVTYGIFAFLGAYNALLWPLIVTQSPEMRTIQVGLQAFIGEAGSDYGQLMAASTMAILPIVLGYFFAQRHFIQGIARSGIK</sequence>
<dbReference type="InterPro" id="IPR000515">
    <property type="entry name" value="MetI-like"/>
</dbReference>
<feature type="transmembrane region" description="Helical" evidence="7">
    <location>
        <begin position="203"/>
        <end position="227"/>
    </location>
</feature>
<dbReference type="PROSITE" id="PS50928">
    <property type="entry name" value="ABC_TM1"/>
    <property type="match status" value="1"/>
</dbReference>
<evidence type="ECO:0000256" key="6">
    <source>
        <dbReference type="ARBA" id="ARBA00023136"/>
    </source>
</evidence>
<feature type="transmembrane region" description="Helical" evidence="7">
    <location>
        <begin position="372"/>
        <end position="393"/>
    </location>
</feature>
<dbReference type="GO" id="GO:0005886">
    <property type="term" value="C:plasma membrane"/>
    <property type="evidence" value="ECO:0007669"/>
    <property type="project" value="UniProtKB-SubCell"/>
</dbReference>
<proteinExistence type="inferred from homology"/>
<dbReference type="RefSeq" id="WP_147145975.1">
    <property type="nucleotide sequence ID" value="NZ_BJXN01000004.1"/>
</dbReference>
<dbReference type="CDD" id="cd06261">
    <property type="entry name" value="TM_PBP2"/>
    <property type="match status" value="1"/>
</dbReference>
<keyword evidence="5 7" id="KW-1133">Transmembrane helix</keyword>
<keyword evidence="2 7" id="KW-0813">Transport</keyword>
<evidence type="ECO:0000313" key="10">
    <source>
        <dbReference type="Proteomes" id="UP000321827"/>
    </source>
</evidence>
<feature type="transmembrane region" description="Helical" evidence="7">
    <location>
        <begin position="239"/>
        <end position="261"/>
    </location>
</feature>
<dbReference type="PANTHER" id="PTHR43744">
    <property type="entry name" value="ABC TRANSPORTER PERMEASE PROTEIN MG189-RELATED-RELATED"/>
    <property type="match status" value="1"/>
</dbReference>
<keyword evidence="3" id="KW-1003">Cell membrane</keyword>
<accession>A0A511RKD7</accession>
<evidence type="ECO:0000259" key="8">
    <source>
        <dbReference type="PROSITE" id="PS50928"/>
    </source>
</evidence>
<name>A0A511RKD7_9DEIN</name>
<evidence type="ECO:0000256" key="7">
    <source>
        <dbReference type="RuleBase" id="RU363032"/>
    </source>
</evidence>
<dbReference type="OrthoDB" id="26902at2"/>
<comment type="subcellular location">
    <subcellularLocation>
        <location evidence="1 7">Cell membrane</location>
        <topology evidence="1 7">Multi-pass membrane protein</topology>
    </subcellularLocation>
</comment>
<dbReference type="GO" id="GO:0055085">
    <property type="term" value="P:transmembrane transport"/>
    <property type="evidence" value="ECO:0007669"/>
    <property type="project" value="InterPro"/>
</dbReference>
<dbReference type="InterPro" id="IPR035906">
    <property type="entry name" value="MetI-like_sf"/>
</dbReference>
<feature type="domain" description="ABC transmembrane type-1" evidence="8">
    <location>
        <begin position="204"/>
        <end position="393"/>
    </location>
</feature>
<evidence type="ECO:0000256" key="3">
    <source>
        <dbReference type="ARBA" id="ARBA00022475"/>
    </source>
</evidence>
<dbReference type="Proteomes" id="UP000321827">
    <property type="component" value="Unassembled WGS sequence"/>
</dbReference>
<feature type="transmembrane region" description="Helical" evidence="7">
    <location>
        <begin position="314"/>
        <end position="336"/>
    </location>
</feature>
<comment type="similarity">
    <text evidence="7">Belongs to the binding-protein-dependent transport system permease family.</text>
</comment>
<evidence type="ECO:0000256" key="2">
    <source>
        <dbReference type="ARBA" id="ARBA00022448"/>
    </source>
</evidence>
<gene>
    <name evidence="9" type="ORF">ODE01S_07300</name>
</gene>
<dbReference type="SUPFAM" id="SSF161098">
    <property type="entry name" value="MetI-like"/>
    <property type="match status" value="2"/>
</dbReference>
<dbReference type="AlphaFoldDB" id="A0A511RKD7"/>
<evidence type="ECO:0000256" key="5">
    <source>
        <dbReference type="ARBA" id="ARBA00022989"/>
    </source>
</evidence>
<dbReference type="Pfam" id="PF00528">
    <property type="entry name" value="BPD_transp_1"/>
    <property type="match status" value="1"/>
</dbReference>
<evidence type="ECO:0000313" key="9">
    <source>
        <dbReference type="EMBL" id="GEM89296.1"/>
    </source>
</evidence>
<keyword evidence="6 7" id="KW-0472">Membrane</keyword>
<evidence type="ECO:0000256" key="1">
    <source>
        <dbReference type="ARBA" id="ARBA00004651"/>
    </source>
</evidence>
<organism evidence="9 10">
    <name type="scientific">Oceanithermus desulfurans NBRC 100063</name>
    <dbReference type="NCBI Taxonomy" id="1227550"/>
    <lineage>
        <taxon>Bacteria</taxon>
        <taxon>Thermotogati</taxon>
        <taxon>Deinococcota</taxon>
        <taxon>Deinococci</taxon>
        <taxon>Thermales</taxon>
        <taxon>Thermaceae</taxon>
        <taxon>Oceanithermus</taxon>
    </lineage>
</organism>
<comment type="caution">
    <text evidence="9">The sequence shown here is derived from an EMBL/GenBank/DDBJ whole genome shotgun (WGS) entry which is preliminary data.</text>
</comment>
<dbReference type="Gene3D" id="1.10.3720.10">
    <property type="entry name" value="MetI-like"/>
    <property type="match status" value="2"/>
</dbReference>
<dbReference type="PANTHER" id="PTHR43744:SF12">
    <property type="entry name" value="ABC TRANSPORTER PERMEASE PROTEIN MG189-RELATED"/>
    <property type="match status" value="1"/>
</dbReference>
<evidence type="ECO:0000256" key="4">
    <source>
        <dbReference type="ARBA" id="ARBA00022692"/>
    </source>
</evidence>
<feature type="transmembrane region" description="Helical" evidence="7">
    <location>
        <begin position="273"/>
        <end position="293"/>
    </location>
</feature>
<protein>
    <submittedName>
        <fullName evidence="9">Sugar ABC transporter permease</fullName>
    </submittedName>
</protein>
<keyword evidence="4 7" id="KW-0812">Transmembrane</keyword>
<feature type="transmembrane region" description="Helical" evidence="7">
    <location>
        <begin position="12"/>
        <end position="33"/>
    </location>
</feature>
<reference evidence="9 10" key="1">
    <citation type="submission" date="2019-07" db="EMBL/GenBank/DDBJ databases">
        <title>Whole genome shotgun sequence of Oceanithermus desulfurans NBRC 100063.</title>
        <authorList>
            <person name="Hosoyama A."/>
            <person name="Uohara A."/>
            <person name="Ohji S."/>
            <person name="Ichikawa N."/>
        </authorList>
    </citation>
    <scope>NUCLEOTIDE SEQUENCE [LARGE SCALE GENOMIC DNA]</scope>
    <source>
        <strain evidence="9 10">NBRC 100063</strain>
    </source>
</reference>